<dbReference type="OrthoDB" id="103819at2759"/>
<proteinExistence type="predicted"/>
<keyword evidence="3" id="KW-1185">Reference proteome</keyword>
<sequence length="113" mass="12608">MLSKKRKLNNASWLSSENKSPDGSYGIISPADSSHYAESAKIIIQSELNGNESLKDERQSVLKSALEFVNKMAQRPAMISDWMPLELPEVDMPTSPEDIAPTSELFYMLFRGA</sequence>
<reference evidence="2" key="2">
    <citation type="journal article" date="2023" name="IMA Fungus">
        <title>Comparative genomic study of the Penicillium genus elucidates a diverse pangenome and 15 lateral gene transfer events.</title>
        <authorList>
            <person name="Petersen C."/>
            <person name="Sorensen T."/>
            <person name="Nielsen M.R."/>
            <person name="Sondergaard T.E."/>
            <person name="Sorensen J.L."/>
            <person name="Fitzpatrick D.A."/>
            <person name="Frisvad J.C."/>
            <person name="Nielsen K.L."/>
        </authorList>
    </citation>
    <scope>NUCLEOTIDE SEQUENCE</scope>
    <source>
        <strain evidence="2">IBT 19713</strain>
    </source>
</reference>
<feature type="compositionally biased region" description="Polar residues" evidence="1">
    <location>
        <begin position="9"/>
        <end position="18"/>
    </location>
</feature>
<gene>
    <name evidence="2" type="ORF">N7468_001524</name>
</gene>
<dbReference type="Proteomes" id="UP001150941">
    <property type="component" value="Unassembled WGS sequence"/>
</dbReference>
<dbReference type="EMBL" id="JAPQKS010000002">
    <property type="protein sequence ID" value="KAJ5246541.1"/>
    <property type="molecule type" value="Genomic_DNA"/>
</dbReference>
<evidence type="ECO:0000256" key="1">
    <source>
        <dbReference type="SAM" id="MobiDB-lite"/>
    </source>
</evidence>
<organism evidence="2 3">
    <name type="scientific">Penicillium chermesinum</name>
    <dbReference type="NCBI Taxonomy" id="63820"/>
    <lineage>
        <taxon>Eukaryota</taxon>
        <taxon>Fungi</taxon>
        <taxon>Dikarya</taxon>
        <taxon>Ascomycota</taxon>
        <taxon>Pezizomycotina</taxon>
        <taxon>Eurotiomycetes</taxon>
        <taxon>Eurotiomycetidae</taxon>
        <taxon>Eurotiales</taxon>
        <taxon>Aspergillaceae</taxon>
        <taxon>Penicillium</taxon>
    </lineage>
</organism>
<reference evidence="2" key="1">
    <citation type="submission" date="2022-11" db="EMBL/GenBank/DDBJ databases">
        <authorList>
            <person name="Petersen C."/>
        </authorList>
    </citation>
    <scope>NUCLEOTIDE SEQUENCE</scope>
    <source>
        <strain evidence="2">IBT 19713</strain>
    </source>
</reference>
<feature type="region of interest" description="Disordered" evidence="1">
    <location>
        <begin position="1"/>
        <end position="28"/>
    </location>
</feature>
<dbReference type="GeneID" id="83198124"/>
<comment type="caution">
    <text evidence="2">The sequence shown here is derived from an EMBL/GenBank/DDBJ whole genome shotgun (WGS) entry which is preliminary data.</text>
</comment>
<dbReference type="AlphaFoldDB" id="A0A9W9PGQ5"/>
<name>A0A9W9PGQ5_9EURO</name>
<evidence type="ECO:0000313" key="3">
    <source>
        <dbReference type="Proteomes" id="UP001150941"/>
    </source>
</evidence>
<dbReference type="RefSeq" id="XP_058333962.1">
    <property type="nucleotide sequence ID" value="XM_058470821.1"/>
</dbReference>
<evidence type="ECO:0000313" key="2">
    <source>
        <dbReference type="EMBL" id="KAJ5246541.1"/>
    </source>
</evidence>
<protein>
    <submittedName>
        <fullName evidence="2">Uncharacterized protein</fullName>
    </submittedName>
</protein>
<accession>A0A9W9PGQ5</accession>